<dbReference type="GO" id="GO:0030026">
    <property type="term" value="P:intracellular manganese ion homeostasis"/>
    <property type="evidence" value="ECO:0007669"/>
    <property type="project" value="InterPro"/>
</dbReference>
<accession>N1QNM2</accession>
<comment type="subcellular location">
    <subcellularLocation>
        <location evidence="1">Endomembrane system</location>
        <topology evidence="1">Multi-pass membrane protein</topology>
    </subcellularLocation>
</comment>
<keyword evidence="5 7" id="KW-0472">Membrane</keyword>
<reference evidence="8 9" key="1">
    <citation type="journal article" date="2012" name="PLoS Pathog.">
        <title>Diverse lifestyles and strategies of plant pathogenesis encoded in the genomes of eighteen Dothideomycetes fungi.</title>
        <authorList>
            <person name="Ohm R.A."/>
            <person name="Feau N."/>
            <person name="Henrissat B."/>
            <person name="Schoch C.L."/>
            <person name="Horwitz B.A."/>
            <person name="Barry K.W."/>
            <person name="Condon B.J."/>
            <person name="Copeland A.C."/>
            <person name="Dhillon B."/>
            <person name="Glaser F."/>
            <person name="Hesse C.N."/>
            <person name="Kosti I."/>
            <person name="LaButti K."/>
            <person name="Lindquist E.A."/>
            <person name="Lucas S."/>
            <person name="Salamov A.A."/>
            <person name="Bradshaw R.E."/>
            <person name="Ciuffetti L."/>
            <person name="Hamelin R.C."/>
            <person name="Kema G.H.J."/>
            <person name="Lawrence C."/>
            <person name="Scott J.A."/>
            <person name="Spatafora J.W."/>
            <person name="Turgeon B.G."/>
            <person name="de Wit P.J.G.M."/>
            <person name="Zhong S."/>
            <person name="Goodwin S.B."/>
            <person name="Grigoriev I.V."/>
        </authorList>
    </citation>
    <scope>NUCLEOTIDE SEQUENCE [LARGE SCALE GENOMIC DNA]</scope>
    <source>
        <strain evidence="8 9">SO2202</strain>
    </source>
</reference>
<feature type="compositionally biased region" description="Polar residues" evidence="6">
    <location>
        <begin position="29"/>
        <end position="40"/>
    </location>
</feature>
<name>N1QNM2_SPHMS</name>
<evidence type="ECO:0000313" key="8">
    <source>
        <dbReference type="EMBL" id="EMF17409.1"/>
    </source>
</evidence>
<keyword evidence="4 7" id="KW-1133">Transmembrane helix</keyword>
<feature type="transmembrane region" description="Helical" evidence="7">
    <location>
        <begin position="226"/>
        <end position="244"/>
    </location>
</feature>
<dbReference type="CDD" id="cd02435">
    <property type="entry name" value="CCC1"/>
    <property type="match status" value="1"/>
</dbReference>
<evidence type="ECO:0000256" key="1">
    <source>
        <dbReference type="ARBA" id="ARBA00004127"/>
    </source>
</evidence>
<dbReference type="eggNOG" id="KOG4473">
    <property type="taxonomic scope" value="Eukaryota"/>
</dbReference>
<sequence length="284" mass="30326">MFLTCIKNIIVPTKRDGEHQRLLEAERGQQPSVNSGTFTNGFGDKQDDAEAQPLARGLVSARVVSDATIGLSDGLTVPFALTAGLSALGTTNLVIYAGFAELVAGSISMGLGGYLGAKSEADAYFSALQHTKELVTTNPAAACDMARSTFQKYDISELVLNSLIKDLERDSDNFVDFVMKFHYQLAEADFTPSRAYASGFTIASGYFLGGLVPLLPYLFFEHIREALSCSIIVMAIALFAFGWLKTSAVGERSRWVCFQNATQMLILGTVAAGAAMGCVKAIGG</sequence>
<dbReference type="EMBL" id="KB456260">
    <property type="protein sequence ID" value="EMF17409.1"/>
    <property type="molecule type" value="Genomic_DNA"/>
</dbReference>
<evidence type="ECO:0000256" key="4">
    <source>
        <dbReference type="ARBA" id="ARBA00022989"/>
    </source>
</evidence>
<evidence type="ECO:0000256" key="3">
    <source>
        <dbReference type="ARBA" id="ARBA00022692"/>
    </source>
</evidence>
<dbReference type="STRING" id="692275.N1QNM2"/>
<proteinExistence type="inferred from homology"/>
<evidence type="ECO:0000256" key="5">
    <source>
        <dbReference type="ARBA" id="ARBA00023136"/>
    </source>
</evidence>
<dbReference type="OrthoDB" id="73465at2759"/>
<comment type="similarity">
    <text evidence="2">Belongs to the CCC1 family.</text>
</comment>
<keyword evidence="3 7" id="KW-0812">Transmembrane</keyword>
<dbReference type="HOGENOM" id="CLU_038957_0_2_1"/>
<feature type="transmembrane region" description="Helical" evidence="7">
    <location>
        <begin position="195"/>
        <end position="219"/>
    </location>
</feature>
<protein>
    <submittedName>
        <fullName evidence="8">Calcium transporter</fullName>
    </submittedName>
</protein>
<dbReference type="PANTHER" id="PTHR31851">
    <property type="entry name" value="FE(2+)/MN(2+) TRANSPORTER PCL1"/>
    <property type="match status" value="1"/>
</dbReference>
<feature type="transmembrane region" description="Helical" evidence="7">
    <location>
        <begin position="264"/>
        <end position="283"/>
    </location>
</feature>
<gene>
    <name evidence="8" type="ORF">SEPMUDRAFT_146439</name>
</gene>
<dbReference type="AlphaFoldDB" id="N1QNM2"/>
<dbReference type="GO" id="GO:0005384">
    <property type="term" value="F:manganese ion transmembrane transporter activity"/>
    <property type="evidence" value="ECO:0007669"/>
    <property type="project" value="InterPro"/>
</dbReference>
<dbReference type="GeneID" id="27900794"/>
<dbReference type="GO" id="GO:0012505">
    <property type="term" value="C:endomembrane system"/>
    <property type="evidence" value="ECO:0007669"/>
    <property type="project" value="UniProtKB-SubCell"/>
</dbReference>
<organism evidence="8 9">
    <name type="scientific">Sphaerulina musiva (strain SO2202)</name>
    <name type="common">Poplar stem canker fungus</name>
    <name type="synonym">Septoria musiva</name>
    <dbReference type="NCBI Taxonomy" id="692275"/>
    <lineage>
        <taxon>Eukaryota</taxon>
        <taxon>Fungi</taxon>
        <taxon>Dikarya</taxon>
        <taxon>Ascomycota</taxon>
        <taxon>Pezizomycotina</taxon>
        <taxon>Dothideomycetes</taxon>
        <taxon>Dothideomycetidae</taxon>
        <taxon>Mycosphaerellales</taxon>
        <taxon>Mycosphaerellaceae</taxon>
        <taxon>Sphaerulina</taxon>
    </lineage>
</organism>
<dbReference type="RefSeq" id="XP_016765530.1">
    <property type="nucleotide sequence ID" value="XM_016903657.1"/>
</dbReference>
<keyword evidence="9" id="KW-1185">Reference proteome</keyword>
<dbReference type="Pfam" id="PF01988">
    <property type="entry name" value="VIT1"/>
    <property type="match status" value="1"/>
</dbReference>
<dbReference type="Proteomes" id="UP000016931">
    <property type="component" value="Unassembled WGS sequence"/>
</dbReference>
<evidence type="ECO:0000256" key="2">
    <source>
        <dbReference type="ARBA" id="ARBA00007049"/>
    </source>
</evidence>
<feature type="region of interest" description="Disordered" evidence="6">
    <location>
        <begin position="25"/>
        <end position="46"/>
    </location>
</feature>
<evidence type="ECO:0000256" key="6">
    <source>
        <dbReference type="SAM" id="MobiDB-lite"/>
    </source>
</evidence>
<evidence type="ECO:0000256" key="7">
    <source>
        <dbReference type="SAM" id="Phobius"/>
    </source>
</evidence>
<dbReference type="InterPro" id="IPR008217">
    <property type="entry name" value="Ccc1_fam"/>
</dbReference>
<evidence type="ECO:0000313" key="9">
    <source>
        <dbReference type="Proteomes" id="UP000016931"/>
    </source>
</evidence>